<proteinExistence type="predicted"/>
<dbReference type="EMBL" id="CAWUPB010000030">
    <property type="protein sequence ID" value="CAK7322848.1"/>
    <property type="molecule type" value="Genomic_DNA"/>
</dbReference>
<dbReference type="AlphaFoldDB" id="A0AAV1QPQ9"/>
<reference evidence="1 2" key="1">
    <citation type="submission" date="2024-01" db="EMBL/GenBank/DDBJ databases">
        <authorList>
            <person name="Waweru B."/>
        </authorList>
    </citation>
    <scope>NUCLEOTIDE SEQUENCE [LARGE SCALE GENOMIC DNA]</scope>
</reference>
<dbReference type="Proteomes" id="UP001314170">
    <property type="component" value="Unassembled WGS sequence"/>
</dbReference>
<keyword evidence="2" id="KW-1185">Reference proteome</keyword>
<sequence>MAEGTRLQELRRELTSPVEEVEQCQENGLNKSIDELKSLIGGLEYRRNLDNPIKEMLETKETLISLMAHPTNLSSRNLTVKIFEDGL</sequence>
<protein>
    <submittedName>
        <fullName evidence="1">Uncharacterized protein</fullName>
    </submittedName>
</protein>
<organism evidence="1 2">
    <name type="scientific">Dovyalis caffra</name>
    <dbReference type="NCBI Taxonomy" id="77055"/>
    <lineage>
        <taxon>Eukaryota</taxon>
        <taxon>Viridiplantae</taxon>
        <taxon>Streptophyta</taxon>
        <taxon>Embryophyta</taxon>
        <taxon>Tracheophyta</taxon>
        <taxon>Spermatophyta</taxon>
        <taxon>Magnoliopsida</taxon>
        <taxon>eudicotyledons</taxon>
        <taxon>Gunneridae</taxon>
        <taxon>Pentapetalae</taxon>
        <taxon>rosids</taxon>
        <taxon>fabids</taxon>
        <taxon>Malpighiales</taxon>
        <taxon>Salicaceae</taxon>
        <taxon>Flacourtieae</taxon>
        <taxon>Dovyalis</taxon>
    </lineage>
</organism>
<gene>
    <name evidence="1" type="ORF">DCAF_LOCUS459</name>
</gene>
<name>A0AAV1QPQ9_9ROSI</name>
<evidence type="ECO:0000313" key="1">
    <source>
        <dbReference type="EMBL" id="CAK7322848.1"/>
    </source>
</evidence>
<accession>A0AAV1QPQ9</accession>
<evidence type="ECO:0000313" key="2">
    <source>
        <dbReference type="Proteomes" id="UP001314170"/>
    </source>
</evidence>
<comment type="caution">
    <text evidence="1">The sequence shown here is derived from an EMBL/GenBank/DDBJ whole genome shotgun (WGS) entry which is preliminary data.</text>
</comment>